<dbReference type="GO" id="GO:0007204">
    <property type="term" value="P:positive regulation of cytosolic calcium ion concentration"/>
    <property type="evidence" value="ECO:0007669"/>
    <property type="project" value="TreeGrafter"/>
</dbReference>
<keyword evidence="3 12" id="KW-1133">Transmembrane helix</keyword>
<dbReference type="GO" id="GO:0004982">
    <property type="term" value="F:N-formyl peptide receptor activity"/>
    <property type="evidence" value="ECO:0007669"/>
    <property type="project" value="TreeGrafter"/>
</dbReference>
<reference evidence="14" key="2">
    <citation type="submission" date="2025-08" db="UniProtKB">
        <authorList>
            <consortium name="Ensembl"/>
        </authorList>
    </citation>
    <scope>IDENTIFICATION</scope>
</reference>
<keyword evidence="7 11" id="KW-0675">Receptor</keyword>
<keyword evidence="2 11" id="KW-0812">Transmembrane</keyword>
<evidence type="ECO:0000256" key="11">
    <source>
        <dbReference type="RuleBase" id="RU000688"/>
    </source>
</evidence>
<keyword evidence="15" id="KW-1185">Reference proteome</keyword>
<name>A0A8C8TBE5_PERMB</name>
<feature type="domain" description="G-protein coupled receptors family 1 profile" evidence="13">
    <location>
        <begin position="43"/>
        <end position="297"/>
    </location>
</feature>
<evidence type="ECO:0000256" key="1">
    <source>
        <dbReference type="ARBA" id="ARBA00004141"/>
    </source>
</evidence>
<dbReference type="PANTHER" id="PTHR24225">
    <property type="entry name" value="CHEMOTACTIC RECEPTOR"/>
    <property type="match status" value="1"/>
</dbReference>
<keyword evidence="9 11" id="KW-0807">Transducer</keyword>
<sequence>MEANFSIPLNGSEVVFYESTTSRVLWIFSLVVLSITFVLGVLGNGFVIWVAGFQMAHTVTSICYVNLALGDFSFMASLPLHIISMVMRGKWIFGWFLCKFVHIIVHINLFVSVFLIMLIAMDRCICILYPVWAQNHRTVGLARKMIVGVWILALFLTLPHFLFLTTVKDARGNVHCTANFESWVTNPKEKLKVSITMSTALGIISFIIGFSMPMSFIVICYGLMAAKICRRGFLNSSRPLRVLTAVAVSFFVCWFPFQLIILLGNIWNKETPNIIHVMVNPTSTLASFNSCLNPMLYVFLGQEYRERLIHSLSASLKRALQEDSTLSSGKSNSLSSPPADSDLL</sequence>
<dbReference type="Proteomes" id="UP000694547">
    <property type="component" value="Chromosome 1"/>
</dbReference>
<accession>A0A8C8TBE5</accession>
<evidence type="ECO:0000256" key="9">
    <source>
        <dbReference type="ARBA" id="ARBA00023224"/>
    </source>
</evidence>
<dbReference type="SUPFAM" id="SSF81321">
    <property type="entry name" value="Family A G protein-coupled receptor-like"/>
    <property type="match status" value="1"/>
</dbReference>
<feature type="transmembrane region" description="Helical" evidence="12">
    <location>
        <begin position="283"/>
        <end position="300"/>
    </location>
</feature>
<comment type="subcellular location">
    <subcellularLocation>
        <location evidence="1">Membrane</location>
        <topology evidence="1">Multi-pass membrane protein</topology>
    </subcellularLocation>
</comment>
<evidence type="ECO:0000256" key="4">
    <source>
        <dbReference type="ARBA" id="ARBA00023040"/>
    </source>
</evidence>
<evidence type="ECO:0000256" key="7">
    <source>
        <dbReference type="ARBA" id="ARBA00023170"/>
    </source>
</evidence>
<evidence type="ECO:0000256" key="5">
    <source>
        <dbReference type="ARBA" id="ARBA00023136"/>
    </source>
</evidence>
<keyword evidence="4 11" id="KW-0297">G-protein coupled receptor</keyword>
<dbReference type="GO" id="GO:0004875">
    <property type="term" value="F:complement receptor activity"/>
    <property type="evidence" value="ECO:0007669"/>
    <property type="project" value="TreeGrafter"/>
</dbReference>
<evidence type="ECO:0000256" key="6">
    <source>
        <dbReference type="ARBA" id="ARBA00023157"/>
    </source>
</evidence>
<reference evidence="14 15" key="1">
    <citation type="submission" date="2018-10" db="EMBL/GenBank/DDBJ databases">
        <title>Improved assembly of the deer mouse Peromyscus maniculatus genome.</title>
        <authorList>
            <person name="Lassance J.-M."/>
            <person name="Hoekstra H.E."/>
        </authorList>
    </citation>
    <scope>NUCLEOTIDE SEQUENCE [LARGE SCALE GENOMIC DNA]</scope>
</reference>
<evidence type="ECO:0000256" key="10">
    <source>
        <dbReference type="ARBA" id="ARBA00025736"/>
    </source>
</evidence>
<protein>
    <submittedName>
        <fullName evidence="14">Formyl peptide receptor-related sequence 3</fullName>
    </submittedName>
</protein>
<feature type="transmembrane region" description="Helical" evidence="12">
    <location>
        <begin position="200"/>
        <end position="221"/>
    </location>
</feature>
<comment type="similarity">
    <text evidence="11">Belongs to the G-protein coupled receptor 1 family.</text>
</comment>
<dbReference type="PANTHER" id="PTHR24225:SF18">
    <property type="entry name" value="FORMYL PEPTIDE RECEPTOR-RELATED SEQUENCE 3-RELATED"/>
    <property type="match status" value="1"/>
</dbReference>
<gene>
    <name evidence="14" type="primary">LOC102903992</name>
</gene>
<feature type="transmembrane region" description="Helical" evidence="12">
    <location>
        <begin position="63"/>
        <end position="86"/>
    </location>
</feature>
<dbReference type="InterPro" id="IPR017452">
    <property type="entry name" value="GPCR_Rhodpsn_7TM"/>
</dbReference>
<keyword evidence="8" id="KW-0325">Glycoprotein</keyword>
<proteinExistence type="inferred from homology"/>
<dbReference type="AlphaFoldDB" id="A0A8C8TBE5"/>
<dbReference type="GeneTree" id="ENSGT01140000282544"/>
<dbReference type="InterPro" id="IPR000276">
    <property type="entry name" value="GPCR_Rhodpsn"/>
</dbReference>
<keyword evidence="5 12" id="KW-0472">Membrane</keyword>
<dbReference type="Gene3D" id="1.20.1070.10">
    <property type="entry name" value="Rhodopsin 7-helix transmembrane proteins"/>
    <property type="match status" value="1"/>
</dbReference>
<dbReference type="Ensembl" id="ENSPEMT00000009569.2">
    <property type="protein sequence ID" value="ENSPEMP00000005519.2"/>
    <property type="gene ID" value="ENSPEMG00000007966.2"/>
</dbReference>
<evidence type="ECO:0000256" key="12">
    <source>
        <dbReference type="SAM" id="Phobius"/>
    </source>
</evidence>
<evidence type="ECO:0000256" key="8">
    <source>
        <dbReference type="ARBA" id="ARBA00023180"/>
    </source>
</evidence>
<evidence type="ECO:0000256" key="2">
    <source>
        <dbReference type="ARBA" id="ARBA00022692"/>
    </source>
</evidence>
<dbReference type="FunFam" id="1.20.1070.10:FF:000034">
    <property type="entry name" value="G-protein coupled receptor 1"/>
    <property type="match status" value="1"/>
</dbReference>
<evidence type="ECO:0000259" key="13">
    <source>
        <dbReference type="PROSITE" id="PS50262"/>
    </source>
</evidence>
<dbReference type="PRINTS" id="PR00526">
    <property type="entry name" value="FMETLEUPHER"/>
</dbReference>
<reference evidence="14" key="3">
    <citation type="submission" date="2025-09" db="UniProtKB">
        <authorList>
            <consortium name="Ensembl"/>
        </authorList>
    </citation>
    <scope>IDENTIFICATION</scope>
</reference>
<dbReference type="GO" id="GO:0006954">
    <property type="term" value="P:inflammatory response"/>
    <property type="evidence" value="ECO:0007669"/>
    <property type="project" value="TreeGrafter"/>
</dbReference>
<evidence type="ECO:0000256" key="3">
    <source>
        <dbReference type="ARBA" id="ARBA00022989"/>
    </source>
</evidence>
<dbReference type="Pfam" id="PF00001">
    <property type="entry name" value="7tm_1"/>
    <property type="match status" value="1"/>
</dbReference>
<feature type="transmembrane region" description="Helical" evidence="12">
    <location>
        <begin position="141"/>
        <end position="163"/>
    </location>
</feature>
<dbReference type="PRINTS" id="PR00237">
    <property type="entry name" value="GPCRRHODOPSN"/>
</dbReference>
<organism evidence="14 15">
    <name type="scientific">Peromyscus maniculatus bairdii</name>
    <name type="common">Prairie deer mouse</name>
    <dbReference type="NCBI Taxonomy" id="230844"/>
    <lineage>
        <taxon>Eukaryota</taxon>
        <taxon>Metazoa</taxon>
        <taxon>Chordata</taxon>
        <taxon>Craniata</taxon>
        <taxon>Vertebrata</taxon>
        <taxon>Euteleostomi</taxon>
        <taxon>Mammalia</taxon>
        <taxon>Eutheria</taxon>
        <taxon>Euarchontoglires</taxon>
        <taxon>Glires</taxon>
        <taxon>Rodentia</taxon>
        <taxon>Myomorpha</taxon>
        <taxon>Muroidea</taxon>
        <taxon>Cricetidae</taxon>
        <taxon>Neotominae</taxon>
        <taxon>Peromyscus</taxon>
    </lineage>
</organism>
<evidence type="ECO:0000313" key="15">
    <source>
        <dbReference type="Proteomes" id="UP000694547"/>
    </source>
</evidence>
<keyword evidence="6" id="KW-1015">Disulfide bond</keyword>
<evidence type="ECO:0000313" key="14">
    <source>
        <dbReference type="Ensembl" id="ENSPEMP00000005519.2"/>
    </source>
</evidence>
<feature type="transmembrane region" description="Helical" evidence="12">
    <location>
        <begin position="92"/>
        <end position="120"/>
    </location>
</feature>
<dbReference type="GO" id="GO:0005886">
    <property type="term" value="C:plasma membrane"/>
    <property type="evidence" value="ECO:0007669"/>
    <property type="project" value="TreeGrafter"/>
</dbReference>
<feature type="transmembrane region" description="Helical" evidence="12">
    <location>
        <begin position="242"/>
        <end position="263"/>
    </location>
</feature>
<dbReference type="PROSITE" id="PS50262">
    <property type="entry name" value="G_PROTEIN_RECEP_F1_2"/>
    <property type="match status" value="1"/>
</dbReference>
<feature type="transmembrane region" description="Helical" evidence="12">
    <location>
        <begin position="24"/>
        <end position="51"/>
    </location>
</feature>
<dbReference type="GO" id="GO:0007200">
    <property type="term" value="P:phospholipase C-activating G protein-coupled receptor signaling pathway"/>
    <property type="evidence" value="ECO:0007669"/>
    <property type="project" value="TreeGrafter"/>
</dbReference>
<dbReference type="PROSITE" id="PS00237">
    <property type="entry name" value="G_PROTEIN_RECEP_F1_1"/>
    <property type="match status" value="1"/>
</dbReference>
<dbReference type="InterPro" id="IPR000826">
    <property type="entry name" value="Formyl_rcpt-rel"/>
</dbReference>
<comment type="similarity">
    <text evidence="10">Belongs to the chemokine-like receptor (CMKLR) family.</text>
</comment>